<evidence type="ECO:0000256" key="1">
    <source>
        <dbReference type="SAM" id="MobiDB-lite"/>
    </source>
</evidence>
<organism evidence="3 4">
    <name type="scientific">Patiria miniata</name>
    <name type="common">Bat star</name>
    <name type="synonym">Asterina miniata</name>
    <dbReference type="NCBI Taxonomy" id="46514"/>
    <lineage>
        <taxon>Eukaryota</taxon>
        <taxon>Metazoa</taxon>
        <taxon>Echinodermata</taxon>
        <taxon>Eleutherozoa</taxon>
        <taxon>Asterozoa</taxon>
        <taxon>Asteroidea</taxon>
        <taxon>Valvatacea</taxon>
        <taxon>Valvatida</taxon>
        <taxon>Asterinidae</taxon>
        <taxon>Patiria</taxon>
    </lineage>
</organism>
<evidence type="ECO:0000313" key="3">
    <source>
        <dbReference type="EnsemblMetazoa" id="XP_038053630.1"/>
    </source>
</evidence>
<keyword evidence="2" id="KW-0472">Membrane</keyword>
<reference evidence="3" key="1">
    <citation type="submission" date="2022-11" db="UniProtKB">
        <authorList>
            <consortium name="EnsemblMetazoa"/>
        </authorList>
    </citation>
    <scope>IDENTIFICATION</scope>
</reference>
<evidence type="ECO:0000256" key="2">
    <source>
        <dbReference type="SAM" id="Phobius"/>
    </source>
</evidence>
<feature type="region of interest" description="Disordered" evidence="1">
    <location>
        <begin position="245"/>
        <end position="269"/>
    </location>
</feature>
<accession>A0A913ZR56</accession>
<evidence type="ECO:0000313" key="4">
    <source>
        <dbReference type="Proteomes" id="UP000887568"/>
    </source>
</evidence>
<keyword evidence="4" id="KW-1185">Reference proteome</keyword>
<dbReference type="AlphaFoldDB" id="A0A913ZR56"/>
<feature type="transmembrane region" description="Helical" evidence="2">
    <location>
        <begin position="39"/>
        <end position="61"/>
    </location>
</feature>
<protein>
    <submittedName>
        <fullName evidence="3">Uncharacterized protein</fullName>
    </submittedName>
</protein>
<dbReference type="GeneID" id="119726086"/>
<proteinExistence type="predicted"/>
<name>A0A913ZR56_PATMI</name>
<keyword evidence="2" id="KW-1133">Transmembrane helix</keyword>
<keyword evidence="2" id="KW-0812">Transmembrane</keyword>
<feature type="compositionally biased region" description="Polar residues" evidence="1">
    <location>
        <begin position="257"/>
        <end position="268"/>
    </location>
</feature>
<dbReference type="EnsemblMetazoa" id="XM_038197702.1">
    <property type="protein sequence ID" value="XP_038053630.1"/>
    <property type="gene ID" value="LOC119726086"/>
</dbReference>
<feature type="transmembrane region" description="Helical" evidence="2">
    <location>
        <begin position="7"/>
        <end position="27"/>
    </location>
</feature>
<feature type="transmembrane region" description="Helical" evidence="2">
    <location>
        <begin position="73"/>
        <end position="94"/>
    </location>
</feature>
<dbReference type="Proteomes" id="UP000887568">
    <property type="component" value="Unplaced"/>
</dbReference>
<feature type="transmembrane region" description="Helical" evidence="2">
    <location>
        <begin position="132"/>
        <end position="151"/>
    </location>
</feature>
<sequence>MAYRQGITCGASVTLLIGSAVLIGLYMACSELSCPAIAYSYLSPLWTGGLLMVTAFLGIFMSATKSEKGCGSLYLFLSMLGVLATMGCVCLTLYAFLLEIGLLAMLLTATTTAAPTTVAAPTTLATTPTDPVVFYSLWGCMACVAFGLFIMTCVTSCQYSCCCQEPVVNERVVVVTQNQPASPQNITLETTNTIVNQSPTPQPIVLNTLQPGSGQYYLQQPHPAAQQALFGPPVGQQPVFLQAQPVPRRPSEPEPQASGSGPADNQSVRQERWSDIQHTYEGNPLQALPGPRWVSIRLSIKPRRYRDVQASRSRRPVEADPLTIGLWTYSTLMK</sequence>
<dbReference type="RefSeq" id="XP_038053630.1">
    <property type="nucleotide sequence ID" value="XM_038197702.1"/>
</dbReference>